<feature type="region of interest" description="Disordered" evidence="1">
    <location>
        <begin position="238"/>
        <end position="271"/>
    </location>
</feature>
<keyword evidence="4" id="KW-1185">Reference proteome</keyword>
<dbReference type="PANTHER" id="PTHR46411">
    <property type="entry name" value="FAMILY ATPASE, PUTATIVE-RELATED"/>
    <property type="match status" value="1"/>
</dbReference>
<dbReference type="InParanoid" id="Q2GYP2"/>
<gene>
    <name evidence="3" type="ORF">CHGG_06912</name>
</gene>
<protein>
    <recommendedName>
        <fullName evidence="2">Prion-inhibition and propagation HeLo domain-containing protein</fullName>
    </recommendedName>
</protein>
<evidence type="ECO:0000313" key="3">
    <source>
        <dbReference type="EMBL" id="EAQ85659.1"/>
    </source>
</evidence>
<dbReference type="OrthoDB" id="20872at2759"/>
<feature type="domain" description="Prion-inhibition and propagation HeLo" evidence="2">
    <location>
        <begin position="5"/>
        <end position="197"/>
    </location>
</feature>
<dbReference type="PANTHER" id="PTHR46411:SF2">
    <property type="entry name" value="AAA+ ATPASE DOMAIN-CONTAINING PROTEIN"/>
    <property type="match status" value="1"/>
</dbReference>
<dbReference type="InterPro" id="IPR029498">
    <property type="entry name" value="HeLo_dom"/>
</dbReference>
<dbReference type="EMBL" id="CH408033">
    <property type="protein sequence ID" value="EAQ85659.1"/>
    <property type="molecule type" value="Genomic_DNA"/>
</dbReference>
<feature type="compositionally biased region" description="Basic and acidic residues" evidence="1">
    <location>
        <begin position="633"/>
        <end position="653"/>
    </location>
</feature>
<sequence length="960" mass="108916">MEPVGLGIGVLGLAGLFTSCIDCFNLVQRGRYLGRDYLILETKYKNQRLRLLTWGQACGLTRPNDPESDDSGGSRWDENVHSAVSETLLRIRSLFQDHRALRRRYGLTMDESNIDGNMTQSALTTSPRPFVPKRRSFPSAVRWAIDDNRKFSELVQHLKDFIDDLEALTADLHARQRQRELIEVEVGSISDLSELETMEEARMGAIDAVADAASLRLCQINNLDIQLDLTEPLPWYDSTALGDSAPAQTPQTPQTPHTPKTPQTEDSEWDMVEPSVAPETDPLEMYYQVLYRVTCDAQPTMIFLDIPNYSHENRREPDQQWLVIDADAPLRDPAPLHLAGQRPLPNLEAYLNQNTHLSFLVIREYKCLHETGRRPCQPNLTQTCIRLTSDLLCATLNSWRLAARPPNFHRDMELGPPYTWFYHNRKVLTDPMSLIGPRPLDRHMAAAETLLEYIKACMDDLYSGLDQSLDGNGRVSWVHLPLIFRPGDIVVQRLPEGDDDFRAFEQTGPPRVVFVDDDISAEVLEIPVARVFSADNRRPLLLEPQVLRIRRALFEGDEEVALLSALPIVPLHLAEDCDEGYLVSRGKKAFEMTRGLSLVVYQDQDSDPLNGEYIIDAPLFQKQQNGPRKTITLRKEGDAQPEGRDDLLDDFDRVAPPQPNEPAEANPETASLSELRTYMCMPHTLPGFNMRHHVWKRLLVRNIEYESHVHANVEDAQAQSRQHAGLGRPQGFHEKDLGTDGTETQLAVASPPADHIESAARVASRMTQRPLYRIRISGPDKDLDKIFEKAKTLNADWGCIFLIEDMIEAYTSHNQASSRINLVLLPILRFLDSFNGITIFLLASEDAKTDSLKYVEPRIKQRLCSSFNIGNEDVPEHTREQLWKECMIGRLGMTEGFLSDDTRERLKKLAKFNLTWDAISSTVYAVLPKGIAPDSVNWDLVEELAEQQQQFKNPALNDLW</sequence>
<dbReference type="Proteomes" id="UP000001056">
    <property type="component" value="Unassembled WGS sequence"/>
</dbReference>
<dbReference type="OMA" id="IFWTFRT"/>
<dbReference type="GeneID" id="4394233"/>
<feature type="region of interest" description="Disordered" evidence="1">
    <location>
        <begin position="626"/>
        <end position="669"/>
    </location>
</feature>
<reference evidence="4" key="1">
    <citation type="journal article" date="2015" name="Genome Announc.">
        <title>Draft genome sequence of the cellulolytic fungus Chaetomium globosum.</title>
        <authorList>
            <person name="Cuomo C.A."/>
            <person name="Untereiner W.A."/>
            <person name="Ma L.-J."/>
            <person name="Grabherr M."/>
            <person name="Birren B.W."/>
        </authorList>
    </citation>
    <scope>NUCLEOTIDE SEQUENCE [LARGE SCALE GENOMIC DNA]</scope>
    <source>
        <strain evidence="4">ATCC 6205 / CBS 148.51 / DSM 1962 / NBRC 6347 / NRRL 1970</strain>
    </source>
</reference>
<dbReference type="Pfam" id="PF14479">
    <property type="entry name" value="HeLo"/>
    <property type="match status" value="1"/>
</dbReference>
<dbReference type="Gene3D" id="1.20.120.1020">
    <property type="entry name" value="Prion-inhibition and propagation, HeLo domain"/>
    <property type="match status" value="1"/>
</dbReference>
<dbReference type="InterPro" id="IPR038305">
    <property type="entry name" value="HeLo_sf"/>
</dbReference>
<evidence type="ECO:0000256" key="1">
    <source>
        <dbReference type="SAM" id="MobiDB-lite"/>
    </source>
</evidence>
<feature type="compositionally biased region" description="Low complexity" evidence="1">
    <location>
        <begin position="246"/>
        <end position="264"/>
    </location>
</feature>
<accession>Q2GYP2</accession>
<organism evidence="3 4">
    <name type="scientific">Chaetomium globosum (strain ATCC 6205 / CBS 148.51 / DSM 1962 / NBRC 6347 / NRRL 1970)</name>
    <name type="common">Soil fungus</name>
    <dbReference type="NCBI Taxonomy" id="306901"/>
    <lineage>
        <taxon>Eukaryota</taxon>
        <taxon>Fungi</taxon>
        <taxon>Dikarya</taxon>
        <taxon>Ascomycota</taxon>
        <taxon>Pezizomycotina</taxon>
        <taxon>Sordariomycetes</taxon>
        <taxon>Sordariomycetidae</taxon>
        <taxon>Sordariales</taxon>
        <taxon>Chaetomiaceae</taxon>
        <taxon>Chaetomium</taxon>
    </lineage>
</organism>
<evidence type="ECO:0000313" key="4">
    <source>
        <dbReference type="Proteomes" id="UP000001056"/>
    </source>
</evidence>
<dbReference type="HOGENOM" id="CLU_314747_0_0_1"/>
<name>Q2GYP2_CHAGB</name>
<dbReference type="AlphaFoldDB" id="Q2GYP2"/>
<dbReference type="eggNOG" id="ENOG502RUYU">
    <property type="taxonomic scope" value="Eukaryota"/>
</dbReference>
<proteinExistence type="predicted"/>
<evidence type="ECO:0000259" key="2">
    <source>
        <dbReference type="Pfam" id="PF14479"/>
    </source>
</evidence>
<dbReference type="VEuPathDB" id="FungiDB:CHGG_06912"/>
<dbReference type="RefSeq" id="XP_001224568.1">
    <property type="nucleotide sequence ID" value="XM_001224567.1"/>
</dbReference>